<dbReference type="Proteomes" id="UP000007875">
    <property type="component" value="Unassembled WGS sequence"/>
</dbReference>
<evidence type="ECO:0000256" key="1">
    <source>
        <dbReference type="ARBA" id="ARBA00004496"/>
    </source>
</evidence>
<dbReference type="PANTHER" id="PTHR46197:SF3">
    <property type="entry name" value="AB HYDROLASE-1 DOMAIN-CONTAINING PROTEIN"/>
    <property type="match status" value="1"/>
</dbReference>
<protein>
    <recommendedName>
        <fullName evidence="4">AB hydrolase-1 domain-containing protein</fullName>
    </recommendedName>
</protein>
<feature type="domain" description="AB hydrolase-1" evidence="4">
    <location>
        <begin position="91"/>
        <end position="164"/>
    </location>
</feature>
<dbReference type="HOGENOM" id="CLU_020336_28_2_1"/>
<comment type="subcellular location">
    <subcellularLocation>
        <location evidence="1">Cytoplasm</location>
    </subcellularLocation>
</comment>
<comment type="similarity">
    <text evidence="3">Belongs to the AB hydrolase superfamily. ABHD14 family.</text>
</comment>
<accession>H2YKV0</accession>
<dbReference type="Gene3D" id="3.40.50.1820">
    <property type="entry name" value="alpha/beta hydrolase"/>
    <property type="match status" value="1"/>
</dbReference>
<dbReference type="InterPro" id="IPR000073">
    <property type="entry name" value="AB_hydrolase_1"/>
</dbReference>
<reference evidence="5" key="2">
    <citation type="submission" date="2025-08" db="UniProtKB">
        <authorList>
            <consortium name="Ensembl"/>
        </authorList>
    </citation>
    <scope>IDENTIFICATION</scope>
</reference>
<dbReference type="PANTHER" id="PTHR46197">
    <property type="entry name" value="PROTEIN ABHD14B-LIKE"/>
    <property type="match status" value="1"/>
</dbReference>
<proteinExistence type="inferred from homology"/>
<sequence length="259" mass="29011">MARKFMLVAGVLFVISLLLVISFYPDWNTKESEPYFGEKYFQDNSKRSPNYQVGDESHEIDSELYMEVTGVEVGGASLYAVVPRVKRGRSVLLLHGAAFSSRTWERLKTIDILIKANYHPVAVDLPGYGESSRTAITNRNNFLSELIKKMGIEKPVIVSPSMSGRYSIPHLLHHADEMSGFVPISPVIDPTITPSDFKHVNVSTLIIYGERDKGATEKNKLLSMIPGSKVVMIPNAEHPCYLDDPILFHNSLLNFLKTL</sequence>
<dbReference type="GeneTree" id="ENSGT00940000161296"/>
<dbReference type="Pfam" id="PF12697">
    <property type="entry name" value="Abhydrolase_6"/>
    <property type="match status" value="1"/>
</dbReference>
<dbReference type="AlphaFoldDB" id="H2YKV0"/>
<evidence type="ECO:0000256" key="2">
    <source>
        <dbReference type="ARBA" id="ARBA00022490"/>
    </source>
</evidence>
<dbReference type="InParanoid" id="H2YKV0"/>
<evidence type="ECO:0000313" key="5">
    <source>
        <dbReference type="Ensembl" id="ENSCSAVP00000005952.1"/>
    </source>
</evidence>
<dbReference type="eggNOG" id="ENOG502QR0B">
    <property type="taxonomic scope" value="Eukaryota"/>
</dbReference>
<name>H2YKV0_CIOSA</name>
<keyword evidence="6" id="KW-1185">Reference proteome</keyword>
<evidence type="ECO:0000313" key="6">
    <source>
        <dbReference type="Proteomes" id="UP000007875"/>
    </source>
</evidence>
<dbReference type="SUPFAM" id="SSF53474">
    <property type="entry name" value="alpha/beta-Hydrolases"/>
    <property type="match status" value="1"/>
</dbReference>
<dbReference type="Ensembl" id="ENSCSAVT00000006027.1">
    <property type="protein sequence ID" value="ENSCSAVP00000005952.1"/>
    <property type="gene ID" value="ENSCSAVG00000003547.1"/>
</dbReference>
<reference evidence="5" key="3">
    <citation type="submission" date="2025-09" db="UniProtKB">
        <authorList>
            <consortium name="Ensembl"/>
        </authorList>
    </citation>
    <scope>IDENTIFICATION</scope>
</reference>
<dbReference type="OMA" id="GPWEDTH"/>
<dbReference type="GO" id="GO:0005737">
    <property type="term" value="C:cytoplasm"/>
    <property type="evidence" value="ECO:0007669"/>
    <property type="project" value="UniProtKB-SubCell"/>
</dbReference>
<organism evidence="5 6">
    <name type="scientific">Ciona savignyi</name>
    <name type="common">Pacific transparent sea squirt</name>
    <dbReference type="NCBI Taxonomy" id="51511"/>
    <lineage>
        <taxon>Eukaryota</taxon>
        <taxon>Metazoa</taxon>
        <taxon>Chordata</taxon>
        <taxon>Tunicata</taxon>
        <taxon>Ascidiacea</taxon>
        <taxon>Phlebobranchia</taxon>
        <taxon>Cionidae</taxon>
        <taxon>Ciona</taxon>
    </lineage>
</organism>
<dbReference type="InterPro" id="IPR029058">
    <property type="entry name" value="AB_hydrolase_fold"/>
</dbReference>
<reference evidence="6" key="1">
    <citation type="submission" date="2003-08" db="EMBL/GenBank/DDBJ databases">
        <authorList>
            <person name="Birren B."/>
            <person name="Nusbaum C."/>
            <person name="Abebe A."/>
            <person name="Abouelleil A."/>
            <person name="Adekoya E."/>
            <person name="Ait-zahra M."/>
            <person name="Allen N."/>
            <person name="Allen T."/>
            <person name="An P."/>
            <person name="Anderson M."/>
            <person name="Anderson S."/>
            <person name="Arachchi H."/>
            <person name="Armbruster J."/>
            <person name="Bachantsang P."/>
            <person name="Baldwin J."/>
            <person name="Barry A."/>
            <person name="Bayul T."/>
            <person name="Blitshsteyn B."/>
            <person name="Bloom T."/>
            <person name="Blye J."/>
            <person name="Boguslavskiy L."/>
            <person name="Borowsky M."/>
            <person name="Boukhgalter B."/>
            <person name="Brunache A."/>
            <person name="Butler J."/>
            <person name="Calixte N."/>
            <person name="Calvo S."/>
            <person name="Camarata J."/>
            <person name="Campo K."/>
            <person name="Chang J."/>
            <person name="Cheshatsang Y."/>
            <person name="Citroen M."/>
            <person name="Collymore A."/>
            <person name="Considine T."/>
            <person name="Cook A."/>
            <person name="Cooke P."/>
            <person name="Corum B."/>
            <person name="Cuomo C."/>
            <person name="David R."/>
            <person name="Dawoe T."/>
            <person name="Degray S."/>
            <person name="Dodge S."/>
            <person name="Dooley K."/>
            <person name="Dorje P."/>
            <person name="Dorjee K."/>
            <person name="Dorris L."/>
            <person name="Duffey N."/>
            <person name="Dupes A."/>
            <person name="Elkins T."/>
            <person name="Engels R."/>
            <person name="Erickson J."/>
            <person name="Farina A."/>
            <person name="Faro S."/>
            <person name="Ferreira P."/>
            <person name="Fischer H."/>
            <person name="Fitzgerald M."/>
            <person name="Foley K."/>
            <person name="Gage D."/>
            <person name="Galagan J."/>
            <person name="Gearin G."/>
            <person name="Gnerre S."/>
            <person name="Gnirke A."/>
            <person name="Goyette A."/>
            <person name="Graham J."/>
            <person name="Grandbois E."/>
            <person name="Gyaltsen K."/>
            <person name="Hafez N."/>
            <person name="Hagopian D."/>
            <person name="Hagos B."/>
            <person name="Hall J."/>
            <person name="Hatcher B."/>
            <person name="Heller A."/>
            <person name="Higgins H."/>
            <person name="Honan T."/>
            <person name="Horn A."/>
            <person name="Houde N."/>
            <person name="Hughes L."/>
            <person name="Hulme W."/>
            <person name="Husby E."/>
            <person name="Iliev I."/>
            <person name="Jaffe D."/>
            <person name="Jones C."/>
            <person name="Kamal M."/>
            <person name="Kamat A."/>
            <person name="Kamvysselis M."/>
            <person name="Karlsson E."/>
            <person name="Kells C."/>
            <person name="Kieu A."/>
            <person name="Kisner P."/>
            <person name="Kodira C."/>
            <person name="Kulbokas E."/>
            <person name="Labutti K."/>
            <person name="Lama D."/>
            <person name="Landers T."/>
            <person name="Leger J."/>
            <person name="Levine S."/>
            <person name="Lewis D."/>
            <person name="Lewis T."/>
            <person name="Lindblad-toh K."/>
            <person name="Liu X."/>
            <person name="Lokyitsang T."/>
            <person name="Lokyitsang Y."/>
            <person name="Lucien O."/>
            <person name="Lui A."/>
            <person name="Ma L.J."/>
            <person name="Mabbitt R."/>
            <person name="Macdonald J."/>
            <person name="Maclean C."/>
            <person name="Major J."/>
            <person name="Manning J."/>
            <person name="Marabella R."/>
            <person name="Maru K."/>
            <person name="Matthews C."/>
            <person name="Mauceli E."/>
            <person name="Mccarthy M."/>
            <person name="Mcdonough S."/>
            <person name="Mcghee T."/>
            <person name="Meldrim J."/>
            <person name="Meneus L."/>
            <person name="Mesirov J."/>
            <person name="Mihalev A."/>
            <person name="Mihova T."/>
            <person name="Mikkelsen T."/>
            <person name="Mlenga V."/>
            <person name="Moru K."/>
            <person name="Mozes J."/>
            <person name="Mulrain L."/>
            <person name="Munson G."/>
            <person name="Naylor J."/>
            <person name="Newes C."/>
            <person name="Nguyen C."/>
            <person name="Nguyen N."/>
            <person name="Nguyen T."/>
            <person name="Nicol R."/>
            <person name="Nielsen C."/>
            <person name="Nizzari M."/>
            <person name="Norbu C."/>
            <person name="Norbu N."/>
            <person name="O'donnell P."/>
            <person name="Okoawo O."/>
            <person name="O'leary S."/>
            <person name="Omotosho B."/>
            <person name="O'neill K."/>
            <person name="Osman S."/>
            <person name="Parker S."/>
            <person name="Perrin D."/>
            <person name="Phunkhang P."/>
            <person name="Piqani B."/>
            <person name="Purcell S."/>
            <person name="Rachupka T."/>
            <person name="Ramasamy U."/>
            <person name="Rameau R."/>
            <person name="Ray V."/>
            <person name="Raymond C."/>
            <person name="Retta R."/>
            <person name="Richardson S."/>
            <person name="Rise C."/>
            <person name="Rodriguez J."/>
            <person name="Rogers J."/>
            <person name="Rogov P."/>
            <person name="Rutman M."/>
            <person name="Schupbach R."/>
            <person name="Seaman C."/>
            <person name="Settipalli S."/>
            <person name="Sharpe T."/>
            <person name="Sheridan J."/>
            <person name="Sherpa N."/>
            <person name="Shi J."/>
            <person name="Smirnov S."/>
            <person name="Smith C."/>
            <person name="Sougnez C."/>
            <person name="Spencer B."/>
            <person name="Stalker J."/>
            <person name="Stange-thomann N."/>
            <person name="Stavropoulos S."/>
            <person name="Stetson K."/>
            <person name="Stone C."/>
            <person name="Stone S."/>
            <person name="Stubbs M."/>
            <person name="Talamas J."/>
            <person name="Tchuinga P."/>
            <person name="Tenzing P."/>
            <person name="Tesfaye S."/>
            <person name="Theodore J."/>
            <person name="Thoulutsang Y."/>
            <person name="Topham K."/>
            <person name="Towey S."/>
            <person name="Tsamla T."/>
            <person name="Tsomo N."/>
            <person name="Vallee D."/>
            <person name="Vassiliev H."/>
            <person name="Venkataraman V."/>
            <person name="Vinson J."/>
            <person name="Vo A."/>
            <person name="Wade C."/>
            <person name="Wang S."/>
            <person name="Wangchuk T."/>
            <person name="Wangdi T."/>
            <person name="Whittaker C."/>
            <person name="Wilkinson J."/>
            <person name="Wu Y."/>
            <person name="Wyman D."/>
            <person name="Yadav S."/>
            <person name="Yang S."/>
            <person name="Yang X."/>
            <person name="Yeager S."/>
            <person name="Yee E."/>
            <person name="Young G."/>
            <person name="Zainoun J."/>
            <person name="Zembeck L."/>
            <person name="Zimmer A."/>
            <person name="Zody M."/>
            <person name="Lander E."/>
        </authorList>
    </citation>
    <scope>NUCLEOTIDE SEQUENCE [LARGE SCALE GENOMIC DNA]</scope>
</reference>
<dbReference type="STRING" id="51511.ENSCSAVP00000005952"/>
<keyword evidence="2" id="KW-0963">Cytoplasm</keyword>
<evidence type="ECO:0000259" key="4">
    <source>
        <dbReference type="Pfam" id="PF12697"/>
    </source>
</evidence>
<evidence type="ECO:0000256" key="3">
    <source>
        <dbReference type="ARBA" id="ARBA00037942"/>
    </source>
</evidence>